<feature type="chain" id="PRO_5046779439" evidence="1">
    <location>
        <begin position="35"/>
        <end position="441"/>
    </location>
</feature>
<comment type="caution">
    <text evidence="4">The sequence shown here is derived from an EMBL/GenBank/DDBJ whole genome shotgun (WGS) entry which is preliminary data.</text>
</comment>
<dbReference type="InterPro" id="IPR006311">
    <property type="entry name" value="TAT_signal"/>
</dbReference>
<dbReference type="Gene3D" id="3.20.20.80">
    <property type="entry name" value="Glycosidases"/>
    <property type="match status" value="1"/>
</dbReference>
<evidence type="ECO:0000313" key="4">
    <source>
        <dbReference type="EMBL" id="MBY9073901.1"/>
    </source>
</evidence>
<dbReference type="Pfam" id="PF08924">
    <property type="entry name" value="Rv2525c_GlyHyd-like"/>
    <property type="match status" value="1"/>
</dbReference>
<evidence type="ECO:0000259" key="2">
    <source>
        <dbReference type="Pfam" id="PF01471"/>
    </source>
</evidence>
<protein>
    <submittedName>
        <fullName evidence="4">DUF1906 domain-containing protein</fullName>
    </submittedName>
</protein>
<dbReference type="SUPFAM" id="SSF51445">
    <property type="entry name" value="(Trans)glycosidases"/>
    <property type="match status" value="1"/>
</dbReference>
<feature type="domain" description="Peptidoglycan binding-like" evidence="2">
    <location>
        <begin position="381"/>
        <end position="436"/>
    </location>
</feature>
<dbReference type="InterPro" id="IPR036365">
    <property type="entry name" value="PGBD-like_sf"/>
</dbReference>
<accession>A0ABS7RGJ8</accession>
<evidence type="ECO:0000256" key="1">
    <source>
        <dbReference type="SAM" id="SignalP"/>
    </source>
</evidence>
<proteinExistence type="predicted"/>
<feature type="domain" description="Peptidoglycan binding-like" evidence="2">
    <location>
        <begin position="312"/>
        <end position="366"/>
    </location>
</feature>
<dbReference type="InterPro" id="IPR015020">
    <property type="entry name" value="Rv2525c-like_Glyco_Hydro-like"/>
</dbReference>
<dbReference type="SUPFAM" id="SSF47090">
    <property type="entry name" value="PGBD-like"/>
    <property type="match status" value="2"/>
</dbReference>
<reference evidence="4 5" key="1">
    <citation type="submission" date="2021-08" db="EMBL/GenBank/DDBJ databases">
        <title>Nocardioides bacterium WL0053 sp. nov., isolated from the sediment.</title>
        <authorList>
            <person name="Wang L."/>
            <person name="Zhang D."/>
            <person name="Zhang A."/>
        </authorList>
    </citation>
    <scope>NUCLEOTIDE SEQUENCE [LARGE SCALE GENOMIC DNA]</scope>
    <source>
        <strain evidence="4 5">WL0053</strain>
    </source>
</reference>
<organism evidence="4 5">
    <name type="scientific">Nocardioides jiangsuensis</name>
    <dbReference type="NCBI Taxonomy" id="2866161"/>
    <lineage>
        <taxon>Bacteria</taxon>
        <taxon>Bacillati</taxon>
        <taxon>Actinomycetota</taxon>
        <taxon>Actinomycetes</taxon>
        <taxon>Propionibacteriales</taxon>
        <taxon>Nocardioidaceae</taxon>
        <taxon>Nocardioides</taxon>
    </lineage>
</organism>
<gene>
    <name evidence="4" type="ORF">K1X13_03605</name>
</gene>
<dbReference type="InterPro" id="IPR036366">
    <property type="entry name" value="PGBDSf"/>
</dbReference>
<dbReference type="Proteomes" id="UP000754710">
    <property type="component" value="Unassembled WGS sequence"/>
</dbReference>
<dbReference type="PROSITE" id="PS51318">
    <property type="entry name" value="TAT"/>
    <property type="match status" value="1"/>
</dbReference>
<feature type="signal peptide" evidence="1">
    <location>
        <begin position="1"/>
        <end position="34"/>
    </location>
</feature>
<keyword evidence="5" id="KW-1185">Reference proteome</keyword>
<dbReference type="InterPro" id="IPR002477">
    <property type="entry name" value="Peptidoglycan-bd-like"/>
</dbReference>
<keyword evidence="1" id="KW-0732">Signal</keyword>
<evidence type="ECO:0000313" key="5">
    <source>
        <dbReference type="Proteomes" id="UP000754710"/>
    </source>
</evidence>
<evidence type="ECO:0000259" key="3">
    <source>
        <dbReference type="Pfam" id="PF08924"/>
    </source>
</evidence>
<dbReference type="InterPro" id="IPR017853">
    <property type="entry name" value="GH"/>
</dbReference>
<sequence>MTLSALSWRRRALAALTVLAVTVSGLLLAAPAEAGNRVTPGNFTGYGFDQCNAPSQTAMDAWLTSSPYFAVGIYIAGKSRYCKEQPNLTPEWVSTQLRSGWRLLPITVGRQASCTTVDRYRTNRISADPTGGYKKAREQGKAEATVTVKAAQGLGISPKSTLWYDIEHFDIGIRRCRLSALAFLSSWTDRLHELDYVSGVYSSGSSGIAMLDAADRDFPDRWTMPDRLWIADWNGRDDVSSSYVRPTAWMPHARVHQYRGDHYEKHGGVSIQIDSNFLDVGRGSTVRRKPRTCGVQMDFPRYGFLRLGSEWPQVSALQCLLRQKRLYDAPITGTFDRVTQQAVRDYQRSRSLEVTGKVARNTWTSLLSEGTKPVLKYGSAGNPVRRVQRALNAALGSGLAVTGVFEAETTAALREYQGRRNLYRTGVVAGGTWAQLVAGRL</sequence>
<dbReference type="EMBL" id="JAIEZQ010000001">
    <property type="protein sequence ID" value="MBY9073901.1"/>
    <property type="molecule type" value="Genomic_DNA"/>
</dbReference>
<dbReference type="RefSeq" id="WP_221023645.1">
    <property type="nucleotide sequence ID" value="NZ_JAIEZQ010000001.1"/>
</dbReference>
<name>A0ABS7RGJ8_9ACTN</name>
<dbReference type="Pfam" id="PF01471">
    <property type="entry name" value="PG_binding_1"/>
    <property type="match status" value="2"/>
</dbReference>
<dbReference type="Gene3D" id="1.10.101.10">
    <property type="entry name" value="PGBD-like superfamily/PGBD"/>
    <property type="match status" value="2"/>
</dbReference>
<feature type="domain" description="Rv2525c-like glycoside hydrolase-like" evidence="3">
    <location>
        <begin position="61"/>
        <end position="277"/>
    </location>
</feature>